<dbReference type="EMBL" id="KB405060">
    <property type="protein sequence ID" value="EMF56780.1"/>
    <property type="molecule type" value="Genomic_DNA"/>
</dbReference>
<evidence type="ECO:0000259" key="4">
    <source>
        <dbReference type="PROSITE" id="PS50977"/>
    </source>
</evidence>
<feature type="compositionally biased region" description="Polar residues" evidence="3">
    <location>
        <begin position="206"/>
        <end position="223"/>
    </location>
</feature>
<evidence type="ECO:0000256" key="3">
    <source>
        <dbReference type="SAM" id="MobiDB-lite"/>
    </source>
</evidence>
<accession>M3FUZ0</accession>
<keyword evidence="1 2" id="KW-0238">DNA-binding</keyword>
<dbReference type="InterPro" id="IPR001647">
    <property type="entry name" value="HTH_TetR"/>
</dbReference>
<dbReference type="PROSITE" id="PS50977">
    <property type="entry name" value="HTH_TETR_2"/>
    <property type="match status" value="1"/>
</dbReference>
<feature type="region of interest" description="Disordered" evidence="3">
    <location>
        <begin position="199"/>
        <end position="223"/>
    </location>
</feature>
<feature type="domain" description="HTH tetR-type" evidence="4">
    <location>
        <begin position="19"/>
        <end position="79"/>
    </location>
</feature>
<dbReference type="GO" id="GO:0003677">
    <property type="term" value="F:DNA binding"/>
    <property type="evidence" value="ECO:0007669"/>
    <property type="project" value="UniProtKB-UniRule"/>
</dbReference>
<gene>
    <name evidence="5" type="ORF">SBD_1863</name>
</gene>
<sequence>MVMMLESPTLPPARDRRVRRSRAVLMAAAVTLVSERGTADVPVAEIADTADVSRRLVYQQFHDRETLLLEAALDLARRELLPRITEDWSSEGAVSAKALALAEHMASHRRFYRALYTSPCGFALSKALNSLFLPVNRQAVCDTYGRQIDERTTEDIAAFLTGGWGDFIRAWVVEDPDPLDPHEFTSRLVHIASMVLRRAHRHPQPSREQTMATEVQRGTSAAT</sequence>
<dbReference type="Proteomes" id="UP000030760">
    <property type="component" value="Unassembled WGS sequence"/>
</dbReference>
<feature type="DNA-binding region" description="H-T-H motif" evidence="2">
    <location>
        <begin position="42"/>
        <end position="61"/>
    </location>
</feature>
<name>M3FUZ0_9ACTN</name>
<reference evidence="6" key="1">
    <citation type="journal article" date="2013" name="Genome Announc.">
        <title>Draft Genome Sequence of Streptomyces bottropensis ATCC 25435, a Bottromycin-Producing Actinomycete.</title>
        <authorList>
            <person name="Zhang H."/>
            <person name="Zhou W."/>
            <person name="Zhuang Y."/>
            <person name="Liang X."/>
            <person name="Liu T."/>
        </authorList>
    </citation>
    <scope>NUCLEOTIDE SEQUENCE [LARGE SCALE GENOMIC DNA]</scope>
    <source>
        <strain evidence="6">ATCC 25435</strain>
    </source>
</reference>
<evidence type="ECO:0000313" key="5">
    <source>
        <dbReference type="EMBL" id="EMF56780.1"/>
    </source>
</evidence>
<evidence type="ECO:0000256" key="1">
    <source>
        <dbReference type="ARBA" id="ARBA00023125"/>
    </source>
</evidence>
<dbReference type="SUPFAM" id="SSF46689">
    <property type="entry name" value="Homeodomain-like"/>
    <property type="match status" value="1"/>
</dbReference>
<dbReference type="AlphaFoldDB" id="M3FUZ0"/>
<dbReference type="PRINTS" id="PR00455">
    <property type="entry name" value="HTHTETR"/>
</dbReference>
<proteinExistence type="predicted"/>
<organism evidence="5 6">
    <name type="scientific">Streptomyces bottropensis ATCC 25435</name>
    <dbReference type="NCBI Taxonomy" id="1054862"/>
    <lineage>
        <taxon>Bacteria</taxon>
        <taxon>Bacillati</taxon>
        <taxon>Actinomycetota</taxon>
        <taxon>Actinomycetes</taxon>
        <taxon>Kitasatosporales</taxon>
        <taxon>Streptomycetaceae</taxon>
        <taxon>Streptomyces</taxon>
    </lineage>
</organism>
<evidence type="ECO:0000256" key="2">
    <source>
        <dbReference type="PROSITE-ProRule" id="PRU00335"/>
    </source>
</evidence>
<dbReference type="InterPro" id="IPR009057">
    <property type="entry name" value="Homeodomain-like_sf"/>
</dbReference>
<dbReference type="Gene3D" id="1.10.357.10">
    <property type="entry name" value="Tetracycline Repressor, domain 2"/>
    <property type="match status" value="1"/>
</dbReference>
<protein>
    <submittedName>
        <fullName evidence="5">TetR family transcriptional regulator</fullName>
    </submittedName>
</protein>
<dbReference type="Pfam" id="PF00440">
    <property type="entry name" value="TetR_N"/>
    <property type="match status" value="1"/>
</dbReference>
<evidence type="ECO:0000313" key="6">
    <source>
        <dbReference type="Proteomes" id="UP000030760"/>
    </source>
</evidence>